<organism evidence="2 3">
    <name type="scientific">Pseudoxanthomonas daejeonensis</name>
    <dbReference type="NCBI Taxonomy" id="266062"/>
    <lineage>
        <taxon>Bacteria</taxon>
        <taxon>Pseudomonadati</taxon>
        <taxon>Pseudomonadota</taxon>
        <taxon>Gammaproteobacteria</taxon>
        <taxon>Lysobacterales</taxon>
        <taxon>Lysobacteraceae</taxon>
        <taxon>Pseudoxanthomonas</taxon>
    </lineage>
</organism>
<comment type="caution">
    <text evidence="2">The sequence shown here is derived from an EMBL/GenBank/DDBJ whole genome shotgun (WGS) entry which is preliminary data.</text>
</comment>
<reference evidence="2 3" key="1">
    <citation type="submission" date="2017-10" db="EMBL/GenBank/DDBJ databases">
        <title>Whole genome sequencing of members of genus Pseudoxanthomonas.</title>
        <authorList>
            <person name="Kumar S."/>
            <person name="Bansal K."/>
            <person name="Kaur A."/>
            <person name="Patil P."/>
            <person name="Sharma S."/>
            <person name="Patil P.B."/>
        </authorList>
    </citation>
    <scope>NUCLEOTIDE SEQUENCE [LARGE SCALE GENOMIC DNA]</scope>
    <source>
        <strain evidence="2 3">DSM 17801</strain>
    </source>
</reference>
<proteinExistence type="predicted"/>
<evidence type="ECO:0000313" key="3">
    <source>
        <dbReference type="Proteomes" id="UP000788419"/>
    </source>
</evidence>
<keyword evidence="3" id="KW-1185">Reference proteome</keyword>
<accession>A0ABQ6Z3P6</accession>
<evidence type="ECO:0000256" key="1">
    <source>
        <dbReference type="SAM" id="MobiDB-lite"/>
    </source>
</evidence>
<protein>
    <submittedName>
        <fullName evidence="2">Uncharacterized protein</fullName>
    </submittedName>
</protein>
<dbReference type="RefSeq" id="WP_162411444.1">
    <property type="nucleotide sequence ID" value="NZ_CP093331.1"/>
</dbReference>
<sequence>MSIAPASPTDPTIALSRLSAMNAALRELDPDAQVALDPDGGKLKVLTVLPPAQVMAVLQALGETAELSGDAYAEDADEARGTNTGGSCGCGCRRS</sequence>
<name>A0ABQ6Z3P6_9GAMM</name>
<evidence type="ECO:0000313" key="2">
    <source>
        <dbReference type="EMBL" id="KAF1692071.1"/>
    </source>
</evidence>
<dbReference type="Proteomes" id="UP000788419">
    <property type="component" value="Unassembled WGS sequence"/>
</dbReference>
<feature type="region of interest" description="Disordered" evidence="1">
    <location>
        <begin position="76"/>
        <end position="95"/>
    </location>
</feature>
<gene>
    <name evidence="2" type="ORF">CSC65_15125</name>
</gene>
<dbReference type="EMBL" id="PDWN01000018">
    <property type="protein sequence ID" value="KAF1692071.1"/>
    <property type="molecule type" value="Genomic_DNA"/>
</dbReference>